<evidence type="ECO:0000313" key="2">
    <source>
        <dbReference type="Proteomes" id="UP000288216"/>
    </source>
</evidence>
<reference evidence="1 2" key="1">
    <citation type="journal article" date="2018" name="Nat. Ecol. Evol.">
        <title>Shark genomes provide insights into elasmobranch evolution and the origin of vertebrates.</title>
        <authorList>
            <person name="Hara Y"/>
            <person name="Yamaguchi K"/>
            <person name="Onimaru K"/>
            <person name="Kadota M"/>
            <person name="Koyanagi M"/>
            <person name="Keeley SD"/>
            <person name="Tatsumi K"/>
            <person name="Tanaka K"/>
            <person name="Motone F"/>
            <person name="Kageyama Y"/>
            <person name="Nozu R"/>
            <person name="Adachi N"/>
            <person name="Nishimura O"/>
            <person name="Nakagawa R"/>
            <person name="Tanegashima C"/>
            <person name="Kiyatake I"/>
            <person name="Matsumoto R"/>
            <person name="Murakumo K"/>
            <person name="Nishida K"/>
            <person name="Terakita A"/>
            <person name="Kuratani S"/>
            <person name="Sato K"/>
            <person name="Hyodo S Kuraku.S."/>
        </authorList>
    </citation>
    <scope>NUCLEOTIDE SEQUENCE [LARGE SCALE GENOMIC DNA]</scope>
</reference>
<sequence>MVHLVLLVSGDHLAHRDQWDLLDPKDLLAQLVRMGYPDTQGNEVKL</sequence>
<name>A0A401Q6P0_SCYTO</name>
<dbReference type="EMBL" id="BFAA01025149">
    <property type="protein sequence ID" value="GCB81046.1"/>
    <property type="molecule type" value="Genomic_DNA"/>
</dbReference>
<dbReference type="AlphaFoldDB" id="A0A401Q6P0"/>
<gene>
    <name evidence="1" type="ORF">scyTo_0022959</name>
</gene>
<protein>
    <submittedName>
        <fullName evidence="1">Uncharacterized protein</fullName>
    </submittedName>
</protein>
<proteinExistence type="predicted"/>
<accession>A0A401Q6P0</accession>
<keyword evidence="2" id="KW-1185">Reference proteome</keyword>
<feature type="non-terminal residue" evidence="1">
    <location>
        <position position="46"/>
    </location>
</feature>
<comment type="caution">
    <text evidence="1">The sequence shown here is derived from an EMBL/GenBank/DDBJ whole genome shotgun (WGS) entry which is preliminary data.</text>
</comment>
<organism evidence="1 2">
    <name type="scientific">Scyliorhinus torazame</name>
    <name type="common">Cloudy catshark</name>
    <name type="synonym">Catulus torazame</name>
    <dbReference type="NCBI Taxonomy" id="75743"/>
    <lineage>
        <taxon>Eukaryota</taxon>
        <taxon>Metazoa</taxon>
        <taxon>Chordata</taxon>
        <taxon>Craniata</taxon>
        <taxon>Vertebrata</taxon>
        <taxon>Chondrichthyes</taxon>
        <taxon>Elasmobranchii</taxon>
        <taxon>Galeomorphii</taxon>
        <taxon>Galeoidea</taxon>
        <taxon>Carcharhiniformes</taxon>
        <taxon>Scyliorhinidae</taxon>
        <taxon>Scyliorhinus</taxon>
    </lineage>
</organism>
<dbReference type="OrthoDB" id="10633019at2759"/>
<evidence type="ECO:0000313" key="1">
    <source>
        <dbReference type="EMBL" id="GCB81046.1"/>
    </source>
</evidence>
<dbReference type="Proteomes" id="UP000288216">
    <property type="component" value="Unassembled WGS sequence"/>
</dbReference>